<name>A0ABP6VSP2_9ACTN</name>
<feature type="domain" description="Amidohydrolase-related" evidence="1">
    <location>
        <begin position="67"/>
        <end position="267"/>
    </location>
</feature>
<sequence length="281" mass="29776">MPKYVIDAHRLVGPVPFDDLPQDPRPEMDRLGIERACVTHTLSLYSDPRAGNEALLTLGDPRLIPVPVVVPADPEPLPPYAGPPYAGARDAAARDAAARDAAAGNTAAGDMTARDMTAGDAALVAVQEAVAAEVAAWGVRMVRLCPERHRFDLTGPAALRLLTALALPVAIDLDETSPAQLRHLAERLPDLRILVLNPGYRRLRALAELMAEAPRVWAEVGTVNTQGGVEWLAERFGAGRLVFGTGAPVSDDCGPRFLLDHLDLPPEDVGLIAAGSLGALL</sequence>
<dbReference type="RefSeq" id="WP_345560258.1">
    <property type="nucleotide sequence ID" value="NZ_BAABDQ010000003.1"/>
</dbReference>
<keyword evidence="3" id="KW-1185">Reference proteome</keyword>
<dbReference type="SUPFAM" id="SSF51556">
    <property type="entry name" value="Metallo-dependent hydrolases"/>
    <property type="match status" value="1"/>
</dbReference>
<gene>
    <name evidence="2" type="ORF">GCM10022419_018860</name>
</gene>
<evidence type="ECO:0000313" key="2">
    <source>
        <dbReference type="EMBL" id="GAA3539079.1"/>
    </source>
</evidence>
<organism evidence="2 3">
    <name type="scientific">Nonomuraea rosea</name>
    <dbReference type="NCBI Taxonomy" id="638574"/>
    <lineage>
        <taxon>Bacteria</taxon>
        <taxon>Bacillati</taxon>
        <taxon>Actinomycetota</taxon>
        <taxon>Actinomycetes</taxon>
        <taxon>Streptosporangiales</taxon>
        <taxon>Streptosporangiaceae</taxon>
        <taxon>Nonomuraea</taxon>
    </lineage>
</organism>
<accession>A0ABP6VSP2</accession>
<dbReference type="InterPro" id="IPR032466">
    <property type="entry name" value="Metal_Hydrolase"/>
</dbReference>
<evidence type="ECO:0000259" key="1">
    <source>
        <dbReference type="Pfam" id="PF04909"/>
    </source>
</evidence>
<dbReference type="Gene3D" id="3.20.20.140">
    <property type="entry name" value="Metal-dependent hydrolases"/>
    <property type="match status" value="1"/>
</dbReference>
<dbReference type="EMBL" id="BAABDQ010000003">
    <property type="protein sequence ID" value="GAA3539079.1"/>
    <property type="molecule type" value="Genomic_DNA"/>
</dbReference>
<protein>
    <recommendedName>
        <fullName evidence="1">Amidohydrolase-related domain-containing protein</fullName>
    </recommendedName>
</protein>
<comment type="caution">
    <text evidence="2">The sequence shown here is derived from an EMBL/GenBank/DDBJ whole genome shotgun (WGS) entry which is preliminary data.</text>
</comment>
<dbReference type="Proteomes" id="UP001500630">
    <property type="component" value="Unassembled WGS sequence"/>
</dbReference>
<reference evidence="3" key="1">
    <citation type="journal article" date="2019" name="Int. J. Syst. Evol. Microbiol.">
        <title>The Global Catalogue of Microorganisms (GCM) 10K type strain sequencing project: providing services to taxonomists for standard genome sequencing and annotation.</title>
        <authorList>
            <consortium name="The Broad Institute Genomics Platform"/>
            <consortium name="The Broad Institute Genome Sequencing Center for Infectious Disease"/>
            <person name="Wu L."/>
            <person name="Ma J."/>
        </authorList>
    </citation>
    <scope>NUCLEOTIDE SEQUENCE [LARGE SCALE GENOMIC DNA]</scope>
    <source>
        <strain evidence="3">JCM 17326</strain>
    </source>
</reference>
<dbReference type="InterPro" id="IPR006680">
    <property type="entry name" value="Amidohydro-rel"/>
</dbReference>
<dbReference type="Pfam" id="PF04909">
    <property type="entry name" value="Amidohydro_2"/>
    <property type="match status" value="1"/>
</dbReference>
<evidence type="ECO:0000313" key="3">
    <source>
        <dbReference type="Proteomes" id="UP001500630"/>
    </source>
</evidence>
<proteinExistence type="predicted"/>